<evidence type="ECO:0000313" key="2">
    <source>
        <dbReference type="EMBL" id="RRT81714.1"/>
    </source>
</evidence>
<sequence length="181" mass="19687">MESSGIGGKFRDALGNGDSWSTVTDSSDRDRKPRFAPFPGPSTSLLRYRNFVFASRRASGGAVPIASWDQIFCESSGSFGSDPIPMLSNHLQNGIETARLVWSRLPSSEDGATAETNGIETARLVWSRLPSSEDGATAEIELPSQSRGGAGAESLDYEVIENYAYREEQVPYPLGFSLLWK</sequence>
<gene>
    <name evidence="2" type="ORF">B296_00001885</name>
</gene>
<comment type="caution">
    <text evidence="2">The sequence shown here is derived from an EMBL/GenBank/DDBJ whole genome shotgun (WGS) entry which is preliminary data.</text>
</comment>
<evidence type="ECO:0000313" key="3">
    <source>
        <dbReference type="Proteomes" id="UP000287651"/>
    </source>
</evidence>
<organism evidence="2 3">
    <name type="scientific">Ensete ventricosum</name>
    <name type="common">Abyssinian banana</name>
    <name type="synonym">Musa ensete</name>
    <dbReference type="NCBI Taxonomy" id="4639"/>
    <lineage>
        <taxon>Eukaryota</taxon>
        <taxon>Viridiplantae</taxon>
        <taxon>Streptophyta</taxon>
        <taxon>Embryophyta</taxon>
        <taxon>Tracheophyta</taxon>
        <taxon>Spermatophyta</taxon>
        <taxon>Magnoliopsida</taxon>
        <taxon>Liliopsida</taxon>
        <taxon>Zingiberales</taxon>
        <taxon>Musaceae</taxon>
        <taxon>Ensete</taxon>
    </lineage>
</organism>
<name>A0A427AZK6_ENSVE</name>
<dbReference type="Proteomes" id="UP000287651">
    <property type="component" value="Unassembled WGS sequence"/>
</dbReference>
<reference evidence="2 3" key="1">
    <citation type="journal article" date="2014" name="Agronomy (Basel)">
        <title>A Draft Genome Sequence for Ensete ventricosum, the Drought-Tolerant Tree Against Hunger.</title>
        <authorList>
            <person name="Harrison J."/>
            <person name="Moore K.A."/>
            <person name="Paszkiewicz K."/>
            <person name="Jones T."/>
            <person name="Grant M."/>
            <person name="Ambacheew D."/>
            <person name="Muzemil S."/>
            <person name="Studholme D.J."/>
        </authorList>
    </citation>
    <scope>NUCLEOTIDE SEQUENCE [LARGE SCALE GENOMIC DNA]</scope>
</reference>
<accession>A0A427AZK6</accession>
<proteinExistence type="predicted"/>
<evidence type="ECO:0000256" key="1">
    <source>
        <dbReference type="SAM" id="MobiDB-lite"/>
    </source>
</evidence>
<dbReference type="EMBL" id="AMZH03000845">
    <property type="protein sequence ID" value="RRT81714.1"/>
    <property type="molecule type" value="Genomic_DNA"/>
</dbReference>
<feature type="region of interest" description="Disordered" evidence="1">
    <location>
        <begin position="1"/>
        <end position="40"/>
    </location>
</feature>
<dbReference type="AlphaFoldDB" id="A0A427AZK6"/>
<protein>
    <submittedName>
        <fullName evidence="2">Uncharacterized protein</fullName>
    </submittedName>
</protein>